<gene>
    <name evidence="7" type="ORF">QCA50_005990</name>
</gene>
<evidence type="ECO:0000256" key="2">
    <source>
        <dbReference type="ARBA" id="ARBA00006333"/>
    </source>
</evidence>
<protein>
    <recommendedName>
        <fullName evidence="6">Terpene synthase</fullName>
        <ecNumber evidence="6">4.2.3.-</ecNumber>
    </recommendedName>
</protein>
<evidence type="ECO:0000313" key="8">
    <source>
        <dbReference type="Proteomes" id="UP001385951"/>
    </source>
</evidence>
<dbReference type="SFLD" id="SFLDG01020">
    <property type="entry name" value="Terpene_Cyclase_Like_2"/>
    <property type="match status" value="1"/>
</dbReference>
<dbReference type="PANTHER" id="PTHR35201">
    <property type="entry name" value="TERPENE SYNTHASE"/>
    <property type="match status" value="1"/>
</dbReference>
<evidence type="ECO:0000256" key="1">
    <source>
        <dbReference type="ARBA" id="ARBA00001946"/>
    </source>
</evidence>
<dbReference type="AlphaFoldDB" id="A0AAW0GKX9"/>
<keyword evidence="3 6" id="KW-0479">Metal-binding</keyword>
<dbReference type="Gene3D" id="1.10.600.10">
    <property type="entry name" value="Farnesyl Diphosphate Synthase"/>
    <property type="match status" value="1"/>
</dbReference>
<dbReference type="Proteomes" id="UP001385951">
    <property type="component" value="Unassembled WGS sequence"/>
</dbReference>
<proteinExistence type="inferred from homology"/>
<keyword evidence="4 6" id="KW-0460">Magnesium</keyword>
<dbReference type="GO" id="GO:0010333">
    <property type="term" value="F:terpene synthase activity"/>
    <property type="evidence" value="ECO:0007669"/>
    <property type="project" value="InterPro"/>
</dbReference>
<evidence type="ECO:0000256" key="3">
    <source>
        <dbReference type="ARBA" id="ARBA00022723"/>
    </source>
</evidence>
<evidence type="ECO:0000256" key="6">
    <source>
        <dbReference type="RuleBase" id="RU366034"/>
    </source>
</evidence>
<keyword evidence="8" id="KW-1185">Reference proteome</keyword>
<dbReference type="Pfam" id="PF19086">
    <property type="entry name" value="Terpene_syn_C_2"/>
    <property type="match status" value="1"/>
</dbReference>
<organism evidence="7 8">
    <name type="scientific">Cerrena zonata</name>
    <dbReference type="NCBI Taxonomy" id="2478898"/>
    <lineage>
        <taxon>Eukaryota</taxon>
        <taxon>Fungi</taxon>
        <taxon>Dikarya</taxon>
        <taxon>Basidiomycota</taxon>
        <taxon>Agaricomycotina</taxon>
        <taxon>Agaricomycetes</taxon>
        <taxon>Polyporales</taxon>
        <taxon>Cerrenaceae</taxon>
        <taxon>Cerrena</taxon>
    </lineage>
</organism>
<name>A0AAW0GKX9_9APHY</name>
<dbReference type="EC" id="4.2.3.-" evidence="6"/>
<evidence type="ECO:0000313" key="7">
    <source>
        <dbReference type="EMBL" id="KAK7690888.1"/>
    </source>
</evidence>
<dbReference type="InterPro" id="IPR008949">
    <property type="entry name" value="Isoprenoid_synthase_dom_sf"/>
</dbReference>
<sequence length="343" mass="39113">MTTYILPDFFSKCPYQLRVNPLTEIVAQNTQRWVLNIVDYDDKKRKLFLNTKGGVLAGHTYPDADAFHLQVIADFTEWLFCFDDYSDECTGEEARLLADSVIQSFRDPSATCQNDVPVCQMARDITRRIPQTAGPRCLRRFLDTVDSYVRSVVREAAYRDDRSTPDVESYIALRRETSAVRPSFALIEFSAGVDLPDEVIAHPLIRSMEMAINDWTSWTNDIFSYNKEQAVGSTHNLVAAIMYERGVDIQTAINQAGDLCLECVVSFEQCRQALPSWGADVDREVQLYVQGLQDWVAGSLNWSFDVASMRYFGRNGEEMKKSRVVRLLPRIYDPAELSYSVDL</sequence>
<keyword evidence="5 6" id="KW-0456">Lyase</keyword>
<accession>A0AAW0GKX9</accession>
<dbReference type="GO" id="GO:0008299">
    <property type="term" value="P:isoprenoid biosynthetic process"/>
    <property type="evidence" value="ECO:0007669"/>
    <property type="project" value="UniProtKB-ARBA"/>
</dbReference>
<dbReference type="InterPro" id="IPR034686">
    <property type="entry name" value="Terpene_cyclase-like_2"/>
</dbReference>
<evidence type="ECO:0000256" key="5">
    <source>
        <dbReference type="ARBA" id="ARBA00023239"/>
    </source>
</evidence>
<dbReference type="GO" id="GO:0046872">
    <property type="term" value="F:metal ion binding"/>
    <property type="evidence" value="ECO:0007669"/>
    <property type="project" value="UniProtKB-KW"/>
</dbReference>
<comment type="cofactor">
    <cofactor evidence="1 6">
        <name>Mg(2+)</name>
        <dbReference type="ChEBI" id="CHEBI:18420"/>
    </cofactor>
</comment>
<evidence type="ECO:0000256" key="4">
    <source>
        <dbReference type="ARBA" id="ARBA00022842"/>
    </source>
</evidence>
<dbReference type="EMBL" id="JASBNA010000006">
    <property type="protein sequence ID" value="KAK7690888.1"/>
    <property type="molecule type" value="Genomic_DNA"/>
</dbReference>
<dbReference type="SFLD" id="SFLDS00005">
    <property type="entry name" value="Isoprenoid_Synthase_Type_I"/>
    <property type="match status" value="1"/>
</dbReference>
<comment type="caution">
    <text evidence="7">The sequence shown here is derived from an EMBL/GenBank/DDBJ whole genome shotgun (WGS) entry which is preliminary data.</text>
</comment>
<dbReference type="SUPFAM" id="SSF48576">
    <property type="entry name" value="Terpenoid synthases"/>
    <property type="match status" value="1"/>
</dbReference>
<dbReference type="PANTHER" id="PTHR35201:SF4">
    <property type="entry name" value="BETA-PINACENE SYNTHASE-RELATED"/>
    <property type="match status" value="1"/>
</dbReference>
<reference evidence="7 8" key="1">
    <citation type="submission" date="2022-09" db="EMBL/GenBank/DDBJ databases">
        <authorList>
            <person name="Palmer J.M."/>
        </authorList>
    </citation>
    <scope>NUCLEOTIDE SEQUENCE [LARGE SCALE GENOMIC DNA]</scope>
    <source>
        <strain evidence="7 8">DSM 7382</strain>
    </source>
</reference>
<comment type="similarity">
    <text evidence="2 6">Belongs to the terpene synthase family.</text>
</comment>